<dbReference type="OMA" id="FAWRPGH"/>
<dbReference type="PANTHER" id="PTHR17985">
    <property type="entry name" value="SER/THR-RICH PROTEIN T10 IN DGCR REGION"/>
    <property type="match status" value="1"/>
</dbReference>
<proteinExistence type="predicted"/>
<dbReference type="RefSeq" id="WP_003112962.1">
    <property type="nucleotide sequence ID" value="NZ_AP024513.1"/>
</dbReference>
<organism evidence="4 8">
    <name type="scientific">Pseudomonas aeruginosa</name>
    <dbReference type="NCBI Taxonomy" id="287"/>
    <lineage>
        <taxon>Bacteria</taxon>
        <taxon>Pseudomonadati</taxon>
        <taxon>Pseudomonadota</taxon>
        <taxon>Gammaproteobacteria</taxon>
        <taxon>Pseudomonadales</taxon>
        <taxon>Pseudomonadaceae</taxon>
        <taxon>Pseudomonas</taxon>
    </lineage>
</organism>
<reference evidence="5 9" key="4">
    <citation type="submission" date="2017-08" db="EMBL/GenBank/DDBJ databases">
        <authorList>
            <person name="Feschi L."/>
            <person name="Jeukens J."/>
            <person name="Emond-Rheault J.-G."/>
            <person name="Kukavica-Ibrulj I."/>
            <person name="Boyle B."/>
            <person name="Levesque R.C."/>
        </authorList>
    </citation>
    <scope>NUCLEOTIDE SEQUENCE [LARGE SCALE GENOMIC DNA]</scope>
    <source>
        <strain evidence="5 9">PA-W36</strain>
    </source>
</reference>
<dbReference type="Proteomes" id="UP000284767">
    <property type="component" value="Unassembled WGS sequence"/>
</dbReference>
<dbReference type="PANTHER" id="PTHR17985:SF8">
    <property type="entry name" value="TRANSPORT AND GOLGI ORGANIZATION PROTEIN 2 HOMOLOG"/>
    <property type="match status" value="1"/>
</dbReference>
<evidence type="ECO:0000313" key="7">
    <source>
        <dbReference type="Proteomes" id="UP000194857"/>
    </source>
</evidence>
<dbReference type="EMBL" id="WXZT01000012">
    <property type="protein sequence ID" value="MZZ14318.1"/>
    <property type="molecule type" value="Genomic_DNA"/>
</dbReference>
<evidence type="ECO:0000313" key="3">
    <source>
        <dbReference type="EMBL" id="OTI55495.1"/>
    </source>
</evidence>
<comment type="caution">
    <text evidence="4">The sequence shown here is derived from an EMBL/GenBank/DDBJ whole genome shotgun (WGS) entry which is preliminary data.</text>
</comment>
<evidence type="ECO:0000313" key="5">
    <source>
        <dbReference type="EMBL" id="RPM19497.1"/>
    </source>
</evidence>
<accession>A0A1S1BWY6</accession>
<protein>
    <submittedName>
        <fullName evidence="4">Uncharacterized protein</fullName>
    </submittedName>
</protein>
<dbReference type="eggNOG" id="COG3332">
    <property type="taxonomic scope" value="Bacteria"/>
</dbReference>
<dbReference type="Proteomes" id="UP000194857">
    <property type="component" value="Unassembled WGS sequence"/>
</dbReference>
<evidence type="ECO:0000313" key="2">
    <source>
        <dbReference type="EMBL" id="MZZ14318.1"/>
    </source>
</evidence>
<reference evidence="2" key="7">
    <citation type="submission" date="2020-01" db="EMBL/GenBank/DDBJ databases">
        <title>Bacteria Cultured from War Wounds Associated with the Conflict in Eastern Ukraine.</title>
        <authorList>
            <person name="Snesrud E."/>
            <person name="Galac M.R."/>
            <person name="Mc Gann P."/>
            <person name="Valentine K."/>
            <person name="Viacheslav K."/>
        </authorList>
    </citation>
    <scope>NUCLEOTIDE SEQUENCE</scope>
    <source>
        <strain evidence="2">VNMU148</strain>
    </source>
</reference>
<evidence type="ECO:0000313" key="6">
    <source>
        <dbReference type="Proteomes" id="UP000045039"/>
    </source>
</evidence>
<evidence type="ECO:0000313" key="4">
    <source>
        <dbReference type="EMBL" id="RCI76373.1"/>
    </source>
</evidence>
<dbReference type="InterPro" id="IPR008551">
    <property type="entry name" value="TANGO2"/>
</dbReference>
<reference evidence="3 7" key="3">
    <citation type="submission" date="2017-05" db="EMBL/GenBank/DDBJ databases">
        <authorList>
            <person name="Song R."/>
            <person name="Chenine A.L."/>
            <person name="Ruprecht R.M."/>
        </authorList>
    </citation>
    <scope>NUCLEOTIDE SEQUENCE [LARGE SCALE GENOMIC DNA]</scope>
    <source>
        <strain evidence="3 7">S567_C10_BS</strain>
    </source>
</reference>
<evidence type="ECO:0000313" key="1">
    <source>
        <dbReference type="EMBL" id="CRP29417.1"/>
    </source>
</evidence>
<evidence type="ECO:0000313" key="9">
    <source>
        <dbReference type="Proteomes" id="UP000284767"/>
    </source>
</evidence>
<evidence type="ECO:0000313" key="8">
    <source>
        <dbReference type="Proteomes" id="UP000253594"/>
    </source>
</evidence>
<sequence>MCLIVFAWQPGHALPLLVAANRDEFYARPSLPLAAWEDAEGVFAGRDLEAGGTWLGLGPAGRFAALTNVRDPSQALGKRSRGELVADFLRGGGNPADYLAQVAGRAADYSGFNLLIGDRHQLWHYNPRVGPPRLLPAGIYGLSNAALDTPWPKLLKARAALAERLAEPHPQALLELLADAAPAADGQLPDTGVGLATERLLSSVFIASPSYGTRASSVVRVHADGTREMIERSFGPSGARLGEVSLVLPPG</sequence>
<dbReference type="SMR" id="A0A069Q9K5"/>
<dbReference type="EMBL" id="QORE01000041">
    <property type="protein sequence ID" value="RCI76373.1"/>
    <property type="molecule type" value="Genomic_DNA"/>
</dbReference>
<dbReference type="Pfam" id="PF05742">
    <property type="entry name" value="TANGO2"/>
    <property type="match status" value="1"/>
</dbReference>
<reference evidence="1" key="1">
    <citation type="submission" date="2015-06" db="EMBL/GenBank/DDBJ databases">
        <authorList>
            <person name="Radhakrishnan R."/>
            <person name="Underwood A."/>
            <person name="Al-Shahib A."/>
        </authorList>
    </citation>
    <scope>NUCLEOTIDE SEQUENCE</scope>
    <source>
        <strain evidence="1">P19_London_7_VIM_2_05_10</strain>
    </source>
</reference>
<gene>
    <name evidence="3" type="ORF">CAZ10_33280</name>
    <name evidence="4" type="ORF">DT376_02695</name>
    <name evidence="2" type="ORF">GUL26_18880</name>
    <name evidence="5" type="ORF">IPC1295_10080</name>
    <name evidence="1" type="ORF">PAERUG_P19_London_7_VIM_2_05_10_04018</name>
</gene>
<dbReference type="EMBL" id="CVVU01000214">
    <property type="protein sequence ID" value="CRP29417.1"/>
    <property type="molecule type" value="Genomic_DNA"/>
</dbReference>
<dbReference type="EMBL" id="NFFZ01000028">
    <property type="protein sequence ID" value="OTI55495.1"/>
    <property type="molecule type" value="Genomic_DNA"/>
</dbReference>
<dbReference type="Proteomes" id="UP000644192">
    <property type="component" value="Unassembled WGS sequence"/>
</dbReference>
<accession>A0A069Q9K5</accession>
<dbReference type="Proteomes" id="UP000253594">
    <property type="component" value="Unassembled WGS sequence"/>
</dbReference>
<reference evidence="5 9" key="6">
    <citation type="submission" date="2019-01" db="EMBL/GenBank/DDBJ databases">
        <title>The Pseudomonas aeruginosa pan-genome provides new insights on its population structure, horizontal gene transfer and pathogenicity.</title>
        <authorList>
            <person name="Freschi L."/>
            <person name="Vincent A.T."/>
            <person name="Jeukens J."/>
            <person name="Emond-Rheault J.-G."/>
            <person name="Kukavica-Ibrulj I."/>
            <person name="Dupont M.-J."/>
            <person name="Charette S.J."/>
            <person name="Boyle B."/>
            <person name="Levesque R.C."/>
        </authorList>
    </citation>
    <scope>NUCLEOTIDE SEQUENCE [LARGE SCALE GENOMIC DNA]</scope>
    <source>
        <strain evidence="5 9">PA-W36</strain>
    </source>
</reference>
<name>A0A069Q9K5_PSEAI</name>
<dbReference type="Proteomes" id="UP000045039">
    <property type="component" value="Unassembled WGS sequence"/>
</dbReference>
<dbReference type="AlphaFoldDB" id="A0A069Q9K5"/>
<reference evidence="4 8" key="5">
    <citation type="submission" date="2018-07" db="EMBL/GenBank/DDBJ databases">
        <title>Mechanisms of high-level aminoglycoside resistance among Gram-negative pathogens in Brazil.</title>
        <authorList>
            <person name="Ballaben A.S."/>
            <person name="Darini A.L.C."/>
            <person name="Doi Y."/>
        </authorList>
    </citation>
    <scope>NUCLEOTIDE SEQUENCE [LARGE SCALE GENOMIC DNA]</scope>
    <source>
        <strain evidence="4 8">B2-305</strain>
    </source>
</reference>
<dbReference type="EMBL" id="NSNE01000004">
    <property type="protein sequence ID" value="RPM19497.1"/>
    <property type="molecule type" value="Genomic_DNA"/>
</dbReference>
<reference evidence="6" key="2">
    <citation type="submission" date="2015-06" db="EMBL/GenBank/DDBJ databases">
        <authorList>
            <person name="Radhakrishnan Rajesh"/>
            <person name="Underwood Anthony"/>
            <person name="Al-Shahib Ali"/>
        </authorList>
    </citation>
    <scope>NUCLEOTIDE SEQUENCE [LARGE SCALE GENOMIC DNA]</scope>
    <source>
        <strain evidence="6">P19_London_7_VIM_2_05_10</strain>
    </source>
</reference>